<evidence type="ECO:0000256" key="4">
    <source>
        <dbReference type="ARBA" id="ARBA00023002"/>
    </source>
</evidence>
<dbReference type="PROSITE" id="PS51296">
    <property type="entry name" value="RIESKE"/>
    <property type="match status" value="1"/>
</dbReference>
<evidence type="ECO:0000256" key="2">
    <source>
        <dbReference type="ARBA" id="ARBA00022714"/>
    </source>
</evidence>
<dbReference type="GO" id="GO:0051537">
    <property type="term" value="F:2 iron, 2 sulfur cluster binding"/>
    <property type="evidence" value="ECO:0007669"/>
    <property type="project" value="UniProtKB-KW"/>
</dbReference>
<dbReference type="PRINTS" id="PR00090">
    <property type="entry name" value="RNGDIOXGNASE"/>
</dbReference>
<dbReference type="Gene3D" id="3.90.380.10">
    <property type="entry name" value="Naphthalene 1,2-dioxygenase Alpha Subunit, Chain A, domain 1"/>
    <property type="match status" value="2"/>
</dbReference>
<sequence length="384" mass="43037">MLNQIRNIAGEGFTDDPTNSCTPDGMFYFDESIYQAEIRHIFGRSWLYFCHQSQIANAGDYMVGDIAGQSVYVIRSKVGQILGFFNVCQHRAHQLLQGSGNVRNVMRCPYHSWVYDIEGNLRGAPKAECVTGFSKEAVKLSPIAVEVIGGFVFVNLDSSAVPLSKAVPHFGQKLLEMCPEAPELKYVKRQDFEIRANWKVVVENFLENYHSFFSGPAHGQLSDIIDQDTYASTIEGKVIEFLGKGGKAEKLPYELHEGRKFTGRTMGFQIVFLWPNVAFVLLPGANMMLVFLVNPTGPETTVEPLLYFGLDEKMDRGTEAAVDWFNNRLGPEDVGLVESVQRGVHSLGYKRGRLMVDPAQAEAWSEHFIHHFNMLNIQALQDGA</sequence>
<dbReference type="PANTHER" id="PTHR43756">
    <property type="entry name" value="CHOLINE MONOOXYGENASE, CHLOROPLASTIC"/>
    <property type="match status" value="1"/>
</dbReference>
<keyword evidence="3" id="KW-0479">Metal-binding</keyword>
<keyword evidence="7" id="KW-0812">Transmembrane</keyword>
<dbReference type="InterPro" id="IPR015879">
    <property type="entry name" value="Ring_hydroxy_dOase_asu_C_dom"/>
</dbReference>
<keyword evidence="9" id="KW-0503">Monooxygenase</keyword>
<keyword evidence="2" id="KW-0001">2Fe-2S</keyword>
<evidence type="ECO:0000256" key="6">
    <source>
        <dbReference type="ARBA" id="ARBA00023014"/>
    </source>
</evidence>
<keyword evidence="7" id="KW-0472">Membrane</keyword>
<gene>
    <name evidence="9" type="ORF">SAMN02927914_06301</name>
</gene>
<dbReference type="Proteomes" id="UP000198588">
    <property type="component" value="Unassembled WGS sequence"/>
</dbReference>
<dbReference type="Pfam" id="PF00848">
    <property type="entry name" value="Ring_hydroxyl_A"/>
    <property type="match status" value="1"/>
</dbReference>
<dbReference type="GO" id="GO:0004497">
    <property type="term" value="F:monooxygenase activity"/>
    <property type="evidence" value="ECO:0007669"/>
    <property type="project" value="UniProtKB-KW"/>
</dbReference>
<dbReference type="STRING" id="1165689.SAMN02927914_06301"/>
<evidence type="ECO:0000256" key="3">
    <source>
        <dbReference type="ARBA" id="ARBA00022723"/>
    </source>
</evidence>
<dbReference type="RefSeq" id="WP_167365325.1">
    <property type="nucleotide sequence ID" value="NZ_FMXM01000034.1"/>
</dbReference>
<evidence type="ECO:0000256" key="5">
    <source>
        <dbReference type="ARBA" id="ARBA00023004"/>
    </source>
</evidence>
<evidence type="ECO:0000256" key="7">
    <source>
        <dbReference type="SAM" id="Phobius"/>
    </source>
</evidence>
<evidence type="ECO:0000313" key="10">
    <source>
        <dbReference type="Proteomes" id="UP000198588"/>
    </source>
</evidence>
<dbReference type="Pfam" id="PF00355">
    <property type="entry name" value="Rieske"/>
    <property type="match status" value="1"/>
</dbReference>
<dbReference type="SUPFAM" id="SSF55961">
    <property type="entry name" value="Bet v1-like"/>
    <property type="match status" value="1"/>
</dbReference>
<evidence type="ECO:0000313" key="9">
    <source>
        <dbReference type="EMBL" id="SDA98676.1"/>
    </source>
</evidence>
<feature type="transmembrane region" description="Helical" evidence="7">
    <location>
        <begin position="270"/>
        <end position="293"/>
    </location>
</feature>
<evidence type="ECO:0000256" key="1">
    <source>
        <dbReference type="ARBA" id="ARBA00001962"/>
    </source>
</evidence>
<dbReference type="InterPro" id="IPR017941">
    <property type="entry name" value="Rieske_2Fe-2S"/>
</dbReference>
<dbReference type="PANTHER" id="PTHR43756:SF5">
    <property type="entry name" value="CHOLINE MONOOXYGENASE, CHLOROPLASTIC"/>
    <property type="match status" value="1"/>
</dbReference>
<keyword evidence="7" id="KW-1133">Transmembrane helix</keyword>
<feature type="domain" description="Rieske" evidence="8">
    <location>
        <begin position="47"/>
        <end position="154"/>
    </location>
</feature>
<name>A0A1G5ZW17_9HYPH</name>
<keyword evidence="6" id="KW-0411">Iron-sulfur</keyword>
<dbReference type="InterPro" id="IPR001663">
    <property type="entry name" value="Rng_hydr_dOase-A"/>
</dbReference>
<accession>A0A1G5ZW17</accession>
<dbReference type="AlphaFoldDB" id="A0A1G5ZW17"/>
<proteinExistence type="predicted"/>
<dbReference type="CDD" id="cd03469">
    <property type="entry name" value="Rieske_RO_Alpha_N"/>
    <property type="match status" value="1"/>
</dbReference>
<dbReference type="EMBL" id="FMXM01000034">
    <property type="protein sequence ID" value="SDA98676.1"/>
    <property type="molecule type" value="Genomic_DNA"/>
</dbReference>
<dbReference type="GO" id="GO:0005506">
    <property type="term" value="F:iron ion binding"/>
    <property type="evidence" value="ECO:0007669"/>
    <property type="project" value="InterPro"/>
</dbReference>
<reference evidence="9 10" key="1">
    <citation type="submission" date="2016-10" db="EMBL/GenBank/DDBJ databases">
        <authorList>
            <person name="de Groot N.N."/>
        </authorList>
    </citation>
    <scope>NUCLEOTIDE SEQUENCE [LARGE SCALE GENOMIC DNA]</scope>
    <source>
        <strain evidence="9 10">CGMCC 1.12097</strain>
    </source>
</reference>
<comment type="cofactor">
    <cofactor evidence="1">
        <name>Fe cation</name>
        <dbReference type="ChEBI" id="CHEBI:24875"/>
    </cofactor>
</comment>
<keyword evidence="4" id="KW-0560">Oxidoreductase</keyword>
<keyword evidence="5" id="KW-0408">Iron</keyword>
<dbReference type="SUPFAM" id="SSF50022">
    <property type="entry name" value="ISP domain"/>
    <property type="match status" value="1"/>
</dbReference>
<evidence type="ECO:0000259" key="8">
    <source>
        <dbReference type="PROSITE" id="PS51296"/>
    </source>
</evidence>
<organism evidence="9 10">
    <name type="scientific">Mesorhizobium qingshengii</name>
    <dbReference type="NCBI Taxonomy" id="1165689"/>
    <lineage>
        <taxon>Bacteria</taxon>
        <taxon>Pseudomonadati</taxon>
        <taxon>Pseudomonadota</taxon>
        <taxon>Alphaproteobacteria</taxon>
        <taxon>Hyphomicrobiales</taxon>
        <taxon>Phyllobacteriaceae</taxon>
        <taxon>Mesorhizobium</taxon>
    </lineage>
</organism>
<dbReference type="InterPro" id="IPR036922">
    <property type="entry name" value="Rieske_2Fe-2S_sf"/>
</dbReference>
<dbReference type="Gene3D" id="2.102.10.10">
    <property type="entry name" value="Rieske [2Fe-2S] iron-sulphur domain"/>
    <property type="match status" value="1"/>
</dbReference>
<protein>
    <submittedName>
        <fullName evidence="9">Choline monooxygenase</fullName>
    </submittedName>
</protein>